<protein>
    <submittedName>
        <fullName evidence="4">Pentacotripeptide-repeat region of PRORP domain-containing protein</fullName>
    </submittedName>
</protein>
<organism evidence="2">
    <name type="scientific">Cladocopium goreaui</name>
    <dbReference type="NCBI Taxonomy" id="2562237"/>
    <lineage>
        <taxon>Eukaryota</taxon>
        <taxon>Sar</taxon>
        <taxon>Alveolata</taxon>
        <taxon>Dinophyceae</taxon>
        <taxon>Suessiales</taxon>
        <taxon>Symbiodiniaceae</taxon>
        <taxon>Cladocopium</taxon>
    </lineage>
</organism>
<dbReference type="Gene3D" id="1.25.40.10">
    <property type="entry name" value="Tetratricopeptide repeat domain"/>
    <property type="match status" value="4"/>
</dbReference>
<sequence length="869" mass="95779">MPSEELVQFTRSLSSAGRASKWKSCLQSLEKAFLSHLQLDAFAYSASINACDRGAKWPKALYLGRQMLLQTIQLDTACYAASLSLVARQERWPQAMQLMEEIRMKWLTPSITACANALMAFTYPQWQPALEAVFTAVTYWRLAPDPILANQLLNCVEASETSVLRQMQLLKIQLDVVSYNALLSSAAASAAWKGALEVMQRMATEDQASDHVSMTCLCAAAKNAQHWRLATQLADALAPTNSAATAARRAGRWRTSLALIADLQLRFAETDISSFNEEVGAWGVAQWPKALWLTFSKPKKSRDEVTLTVLLSSLLGASEFAQALVLLEDPKLRSDPINYQACLRTAVGEHEDEVVTTLLERLRREGLPLPSRCVSELLQQASRSISWRLFDAAPRAKGASLWLTRWPRWLDATRLIQSLGHNGLEADAVLAADVARCFFESSLPWLEAVATLTQMQRDHVRLDVKSSNSIADSGISASCWHFSVGLLQSLHTRRQPWSLVSYTTFIAASEWMKTLVVLKQLRKQGIRLDTVGFNGALGSVADSSWREGMAMMLAEEAAGSDVDVRSFSAVLSSSDWRNAIRIVMRMLQRRVVPDRIASDIAIGSVGKAKVAKALDLLVLLQHESLEVGSRAAISSCASAARWATSLQLLSGTEDTISYGAAIASCEKAQRWEVAFLLLQRAGTATSPMFNSCISACRRGKQWHSALELREQLQSSDGLQADAVTLGALVSCCDKALQWRWAIESFRHQHFVASDVAYNAAVSALQTSMKWHQAIDAKNEMIQKSVQSDVLTIISLVGASRSWEHSLLLLGGADFPAEVAACWDPILADCERRLHWSPVPGLLEELALLEWHFLAKKSGCQMLPNTSVSQ</sequence>
<dbReference type="EMBL" id="CAMXCT020003446">
    <property type="protein sequence ID" value="CAL1157861.1"/>
    <property type="molecule type" value="Genomic_DNA"/>
</dbReference>
<proteinExistence type="predicted"/>
<dbReference type="EMBL" id="CAMXCT030003446">
    <property type="protein sequence ID" value="CAL4791798.1"/>
    <property type="molecule type" value="Genomic_DNA"/>
</dbReference>
<keyword evidence="1" id="KW-0677">Repeat</keyword>
<dbReference type="EMBL" id="CAMXCT010003446">
    <property type="protein sequence ID" value="CAI4004486.1"/>
    <property type="molecule type" value="Genomic_DNA"/>
</dbReference>
<dbReference type="Pfam" id="PF13812">
    <property type="entry name" value="PPR_3"/>
    <property type="match status" value="1"/>
</dbReference>
<dbReference type="PANTHER" id="PTHR47936:SF1">
    <property type="entry name" value="PENTATRICOPEPTIDE REPEAT-CONTAINING PROTEIN GUN1, CHLOROPLASTIC"/>
    <property type="match status" value="1"/>
</dbReference>
<evidence type="ECO:0000313" key="4">
    <source>
        <dbReference type="EMBL" id="CAL4791798.1"/>
    </source>
</evidence>
<dbReference type="InterPro" id="IPR011990">
    <property type="entry name" value="TPR-like_helical_dom_sf"/>
</dbReference>
<evidence type="ECO:0000313" key="2">
    <source>
        <dbReference type="EMBL" id="CAI4004486.1"/>
    </source>
</evidence>
<dbReference type="InterPro" id="IPR002885">
    <property type="entry name" value="PPR_rpt"/>
</dbReference>
<reference evidence="2" key="1">
    <citation type="submission" date="2022-10" db="EMBL/GenBank/DDBJ databases">
        <authorList>
            <person name="Chen Y."/>
            <person name="Dougan E. K."/>
            <person name="Chan C."/>
            <person name="Rhodes N."/>
            <person name="Thang M."/>
        </authorList>
    </citation>
    <scope>NUCLEOTIDE SEQUENCE</scope>
</reference>
<keyword evidence="5" id="KW-1185">Reference proteome</keyword>
<evidence type="ECO:0000313" key="3">
    <source>
        <dbReference type="EMBL" id="CAL1157861.1"/>
    </source>
</evidence>
<comment type="caution">
    <text evidence="2">The sequence shown here is derived from an EMBL/GenBank/DDBJ whole genome shotgun (WGS) entry which is preliminary data.</text>
</comment>
<evidence type="ECO:0000313" key="5">
    <source>
        <dbReference type="Proteomes" id="UP001152797"/>
    </source>
</evidence>
<reference evidence="3" key="2">
    <citation type="submission" date="2024-04" db="EMBL/GenBank/DDBJ databases">
        <authorList>
            <person name="Chen Y."/>
            <person name="Shah S."/>
            <person name="Dougan E. K."/>
            <person name="Thang M."/>
            <person name="Chan C."/>
        </authorList>
    </citation>
    <scope>NUCLEOTIDE SEQUENCE [LARGE SCALE GENOMIC DNA]</scope>
</reference>
<dbReference type="Proteomes" id="UP001152797">
    <property type="component" value="Unassembled WGS sequence"/>
</dbReference>
<dbReference type="Pfam" id="PF01535">
    <property type="entry name" value="PPR"/>
    <property type="match status" value="1"/>
</dbReference>
<dbReference type="OrthoDB" id="426838at2759"/>
<name>A0A9P1D9K0_9DINO</name>
<dbReference type="AlphaFoldDB" id="A0A9P1D9K0"/>
<accession>A0A9P1D9K0</accession>
<evidence type="ECO:0000256" key="1">
    <source>
        <dbReference type="ARBA" id="ARBA00022737"/>
    </source>
</evidence>
<dbReference type="PANTHER" id="PTHR47936">
    <property type="entry name" value="PPR_LONG DOMAIN-CONTAINING PROTEIN"/>
    <property type="match status" value="1"/>
</dbReference>
<gene>
    <name evidence="2" type="ORF">C1SCF055_LOCUS30270</name>
</gene>